<keyword evidence="7" id="KW-0378">Hydrolase</keyword>
<keyword evidence="4" id="KW-0963">Cytoplasm</keyword>
<keyword evidence="9" id="KW-0539">Nucleus</keyword>
<dbReference type="SUPFAM" id="SSF55920">
    <property type="entry name" value="Creatinase/aminopeptidase"/>
    <property type="match status" value="1"/>
</dbReference>
<dbReference type="GO" id="GO:0005634">
    <property type="term" value="C:nucleus"/>
    <property type="evidence" value="ECO:0007669"/>
    <property type="project" value="UniProtKB-SubCell"/>
</dbReference>
<dbReference type="EMBL" id="KV453878">
    <property type="protein sequence ID" value="ODV82624.1"/>
    <property type="molecule type" value="Genomic_DNA"/>
</dbReference>
<keyword evidence="15" id="KW-1185">Reference proteome</keyword>
<dbReference type="InterPro" id="IPR036005">
    <property type="entry name" value="Creatinase/aminopeptidase-like"/>
</dbReference>
<dbReference type="GO" id="GO:0046872">
    <property type="term" value="F:metal ion binding"/>
    <property type="evidence" value="ECO:0007669"/>
    <property type="project" value="UniProtKB-KW"/>
</dbReference>
<protein>
    <recommendedName>
        <fullName evidence="10">Probable metalloprotease ARX1</fullName>
    </recommendedName>
    <alternativeName>
        <fullName evidence="11">Associated with ribosomal export complex protein 1</fullName>
    </alternativeName>
</protein>
<evidence type="ECO:0000256" key="6">
    <source>
        <dbReference type="ARBA" id="ARBA00022723"/>
    </source>
</evidence>
<dbReference type="PANTHER" id="PTHR10804:SF102">
    <property type="entry name" value="METALLOPROTEASE ARX1-RELATED"/>
    <property type="match status" value="1"/>
</dbReference>
<evidence type="ECO:0000256" key="8">
    <source>
        <dbReference type="ARBA" id="ARBA00023049"/>
    </source>
</evidence>
<dbReference type="Proteomes" id="UP000094801">
    <property type="component" value="Unassembled WGS sequence"/>
</dbReference>
<evidence type="ECO:0000256" key="4">
    <source>
        <dbReference type="ARBA" id="ARBA00022490"/>
    </source>
</evidence>
<dbReference type="GO" id="GO:0005737">
    <property type="term" value="C:cytoplasm"/>
    <property type="evidence" value="ECO:0007669"/>
    <property type="project" value="UniProtKB-SubCell"/>
</dbReference>
<feature type="domain" description="Peptidase M24" evidence="13">
    <location>
        <begin position="28"/>
        <end position="143"/>
    </location>
</feature>
<gene>
    <name evidence="14" type="ORF">CANARDRAFT_30667</name>
</gene>
<dbReference type="AlphaFoldDB" id="A0A1E4SSY7"/>
<dbReference type="Pfam" id="PF00557">
    <property type="entry name" value="Peptidase_M24"/>
    <property type="match status" value="1"/>
</dbReference>
<organism evidence="14 15">
    <name type="scientific">[Candida] arabinofermentans NRRL YB-2248</name>
    <dbReference type="NCBI Taxonomy" id="983967"/>
    <lineage>
        <taxon>Eukaryota</taxon>
        <taxon>Fungi</taxon>
        <taxon>Dikarya</taxon>
        <taxon>Ascomycota</taxon>
        <taxon>Saccharomycotina</taxon>
        <taxon>Pichiomycetes</taxon>
        <taxon>Pichiales</taxon>
        <taxon>Pichiaceae</taxon>
        <taxon>Ogataea</taxon>
        <taxon>Ogataea/Candida clade</taxon>
    </lineage>
</organism>
<dbReference type="PANTHER" id="PTHR10804">
    <property type="entry name" value="PROTEASE FAMILY M24 METHIONYL AMINOPEPTIDASE, AMINOPEPTIDASE P"/>
    <property type="match status" value="1"/>
</dbReference>
<keyword evidence="8" id="KW-0482">Metalloprotease</keyword>
<dbReference type="GO" id="GO:0006508">
    <property type="term" value="P:proteolysis"/>
    <property type="evidence" value="ECO:0007669"/>
    <property type="project" value="UniProtKB-KW"/>
</dbReference>
<evidence type="ECO:0000313" key="14">
    <source>
        <dbReference type="EMBL" id="ODV82624.1"/>
    </source>
</evidence>
<evidence type="ECO:0000256" key="5">
    <source>
        <dbReference type="ARBA" id="ARBA00022670"/>
    </source>
</evidence>
<dbReference type="STRING" id="983967.A0A1E4SSY7"/>
<evidence type="ECO:0000256" key="12">
    <source>
        <dbReference type="ARBA" id="ARBA00034680"/>
    </source>
</evidence>
<evidence type="ECO:0000256" key="2">
    <source>
        <dbReference type="ARBA" id="ARBA00004496"/>
    </source>
</evidence>
<dbReference type="OrthoDB" id="5876363at2759"/>
<evidence type="ECO:0000259" key="13">
    <source>
        <dbReference type="Pfam" id="PF00557"/>
    </source>
</evidence>
<evidence type="ECO:0000256" key="3">
    <source>
        <dbReference type="ARBA" id="ARBA00007319"/>
    </source>
</evidence>
<reference evidence="15" key="1">
    <citation type="submission" date="2016-04" db="EMBL/GenBank/DDBJ databases">
        <title>Comparative genomics of biotechnologically important yeasts.</title>
        <authorList>
            <consortium name="DOE Joint Genome Institute"/>
            <person name="Riley R."/>
            <person name="Haridas S."/>
            <person name="Wolfe K.H."/>
            <person name="Lopes M.R."/>
            <person name="Hittinger C.T."/>
            <person name="Goker M."/>
            <person name="Salamov A."/>
            <person name="Wisecaver J."/>
            <person name="Long T.M."/>
            <person name="Aerts A.L."/>
            <person name="Barry K."/>
            <person name="Choi C."/>
            <person name="Clum A."/>
            <person name="Coughlan A.Y."/>
            <person name="Deshpande S."/>
            <person name="Douglass A.P."/>
            <person name="Hanson S.J."/>
            <person name="Klenk H.-P."/>
            <person name="Labutti K."/>
            <person name="Lapidus A."/>
            <person name="Lindquist E."/>
            <person name="Lipzen A."/>
            <person name="Meier-Kolthoff J.P."/>
            <person name="Ohm R.A."/>
            <person name="Otillar R.P."/>
            <person name="Pangilinan J."/>
            <person name="Peng Y."/>
            <person name="Rokas A."/>
            <person name="Rosa C.A."/>
            <person name="Scheuner C."/>
            <person name="Sibirny A.A."/>
            <person name="Slot J.C."/>
            <person name="Stielow J.B."/>
            <person name="Sun H."/>
            <person name="Kurtzman C.P."/>
            <person name="Blackwell M."/>
            <person name="Grigoriev I.V."/>
            <person name="Jeffries T.W."/>
        </authorList>
    </citation>
    <scope>NUCLEOTIDE SEQUENCE [LARGE SCALE GENOMIC DNA]</scope>
    <source>
        <strain evidence="15">NRRL YB-2248</strain>
    </source>
</reference>
<sequence>MELAVSQRDTNILLREKNVLNPTVLDKYRLAGQVSQTCLTYLTSLINDSYHLGKHAPYSAAELCLLGDSYMKSALKNVYKNQVKEKGIAQPVTIDVNDVVVGYAPELDEESNITFKAGDIVTINLGCHVDGYTSNLAHTLVIYPPGVQSEDGSLKPTGPLLGTPADAVCAAHIASETVLALLGASLTPEKLPKSLNAGNSVTGSLIRSVVDSIAESFNCTVVPTSKVRRIRRFLAGQAEGVVAEREFKGVVWSEADQELRLLRQSSKFDEKDNQQIVTFDKAKNASVSSVSAIPSDEFVVSPGEVYMIDIKMAPSQTVDGPGLITLQAVDNITGKNHSNETFNPKPSVFVRDVAISHQLKLKTSRKLLTAIDRDLSVYPFKLSHVSSSFPMNLKKDISEQLKDIHKDMITARLGLSELTNRHLVITKPIQRARFLPLPIVLNTATSTGVKGFDAENPVLPGLELPLPRLGLTSLKLKTLLKSSKSVPVARELSTVVLNNGSNELIRLSGGSKTAKPSWVHSEFQLAGQYTQGISELIQLTQDARFGIKIKECQPMNIEFSSDATISGETEMQLD</sequence>
<evidence type="ECO:0000256" key="9">
    <source>
        <dbReference type="ARBA" id="ARBA00023242"/>
    </source>
</evidence>
<evidence type="ECO:0000256" key="1">
    <source>
        <dbReference type="ARBA" id="ARBA00004123"/>
    </source>
</evidence>
<evidence type="ECO:0000256" key="7">
    <source>
        <dbReference type="ARBA" id="ARBA00022801"/>
    </source>
</evidence>
<evidence type="ECO:0000256" key="11">
    <source>
        <dbReference type="ARBA" id="ARBA00033475"/>
    </source>
</evidence>
<keyword evidence="6" id="KW-0479">Metal-binding</keyword>
<dbReference type="InterPro" id="IPR047113">
    <property type="entry name" value="PA2G4/ARX1"/>
</dbReference>
<evidence type="ECO:0000256" key="10">
    <source>
        <dbReference type="ARBA" id="ARBA00026155"/>
    </source>
</evidence>
<keyword evidence="5" id="KW-0645">Protease</keyword>
<accession>A0A1E4SSY7</accession>
<proteinExistence type="inferred from homology"/>
<dbReference type="InterPro" id="IPR000994">
    <property type="entry name" value="Pept_M24"/>
</dbReference>
<evidence type="ECO:0000313" key="15">
    <source>
        <dbReference type="Proteomes" id="UP000094801"/>
    </source>
</evidence>
<comment type="function">
    <text evidence="12">Probable metalloprotease involved in proper assembly of pre-ribosomal particles during the biogenesis of the 60S ribosomal subunit. Accompanies the pre-60S particles to the cytoplasm.</text>
</comment>
<name>A0A1E4SSY7_9ASCO</name>
<comment type="similarity">
    <text evidence="3">Belongs to the peptidase M24 family.</text>
</comment>
<dbReference type="Gene3D" id="3.90.230.10">
    <property type="entry name" value="Creatinase/methionine aminopeptidase superfamily"/>
    <property type="match status" value="1"/>
</dbReference>
<comment type="subcellular location">
    <subcellularLocation>
        <location evidence="2">Cytoplasm</location>
    </subcellularLocation>
    <subcellularLocation>
        <location evidence="1">Nucleus</location>
    </subcellularLocation>
</comment>
<dbReference type="GO" id="GO:0008237">
    <property type="term" value="F:metallopeptidase activity"/>
    <property type="evidence" value="ECO:0007669"/>
    <property type="project" value="UniProtKB-KW"/>
</dbReference>